<gene>
    <name evidence="9" type="ORF">BKA59DRAFT_527494</name>
</gene>
<organism evidence="9 10">
    <name type="scientific">Fusarium tricinctum</name>
    <dbReference type="NCBI Taxonomy" id="61284"/>
    <lineage>
        <taxon>Eukaryota</taxon>
        <taxon>Fungi</taxon>
        <taxon>Dikarya</taxon>
        <taxon>Ascomycota</taxon>
        <taxon>Pezizomycotina</taxon>
        <taxon>Sordariomycetes</taxon>
        <taxon>Hypocreomycetidae</taxon>
        <taxon>Hypocreales</taxon>
        <taxon>Nectriaceae</taxon>
        <taxon>Fusarium</taxon>
        <taxon>Fusarium tricinctum species complex</taxon>
    </lineage>
</organism>
<reference evidence="9" key="1">
    <citation type="journal article" date="2021" name="Nat. Commun.">
        <title>Genetic determinants of endophytism in the Arabidopsis root mycobiome.</title>
        <authorList>
            <person name="Mesny F."/>
            <person name="Miyauchi S."/>
            <person name="Thiergart T."/>
            <person name="Pickel B."/>
            <person name="Atanasova L."/>
            <person name="Karlsson M."/>
            <person name="Huettel B."/>
            <person name="Barry K.W."/>
            <person name="Haridas S."/>
            <person name="Chen C."/>
            <person name="Bauer D."/>
            <person name="Andreopoulos W."/>
            <person name="Pangilinan J."/>
            <person name="LaButti K."/>
            <person name="Riley R."/>
            <person name="Lipzen A."/>
            <person name="Clum A."/>
            <person name="Drula E."/>
            <person name="Henrissat B."/>
            <person name="Kohler A."/>
            <person name="Grigoriev I.V."/>
            <person name="Martin F.M."/>
            <person name="Hacquard S."/>
        </authorList>
    </citation>
    <scope>NUCLEOTIDE SEQUENCE</scope>
    <source>
        <strain evidence="9">MPI-SDFR-AT-0068</strain>
    </source>
</reference>
<feature type="compositionally biased region" description="Basic and acidic residues" evidence="7">
    <location>
        <begin position="153"/>
        <end position="176"/>
    </location>
</feature>
<evidence type="ECO:0000256" key="5">
    <source>
        <dbReference type="ARBA" id="ARBA00023242"/>
    </source>
</evidence>
<keyword evidence="6" id="KW-0863">Zinc-finger</keyword>
<proteinExistence type="predicted"/>
<dbReference type="EMBL" id="JAGPXF010000004">
    <property type="protein sequence ID" value="KAH7245675.1"/>
    <property type="molecule type" value="Genomic_DNA"/>
</dbReference>
<evidence type="ECO:0000256" key="1">
    <source>
        <dbReference type="ARBA" id="ARBA00022723"/>
    </source>
</evidence>
<dbReference type="PROSITE" id="PS00028">
    <property type="entry name" value="ZINC_FINGER_C2H2_1"/>
    <property type="match status" value="1"/>
</dbReference>
<name>A0A8K0WBA7_9HYPO</name>
<accession>A0A8K0WBA7</accession>
<evidence type="ECO:0000313" key="10">
    <source>
        <dbReference type="Proteomes" id="UP000813427"/>
    </source>
</evidence>
<keyword evidence="2" id="KW-0862">Zinc</keyword>
<keyword evidence="10" id="KW-1185">Reference proteome</keyword>
<comment type="caution">
    <text evidence="9">The sequence shown here is derived from an EMBL/GenBank/DDBJ whole genome shotgun (WGS) entry which is preliminary data.</text>
</comment>
<dbReference type="OrthoDB" id="10018191at2759"/>
<evidence type="ECO:0000256" key="6">
    <source>
        <dbReference type="PROSITE-ProRule" id="PRU00042"/>
    </source>
</evidence>
<evidence type="ECO:0000256" key="3">
    <source>
        <dbReference type="ARBA" id="ARBA00023015"/>
    </source>
</evidence>
<dbReference type="GO" id="GO:0008270">
    <property type="term" value="F:zinc ion binding"/>
    <property type="evidence" value="ECO:0007669"/>
    <property type="project" value="UniProtKB-KW"/>
</dbReference>
<dbReference type="GO" id="GO:0006351">
    <property type="term" value="P:DNA-templated transcription"/>
    <property type="evidence" value="ECO:0007669"/>
    <property type="project" value="InterPro"/>
</dbReference>
<keyword evidence="4" id="KW-0804">Transcription</keyword>
<evidence type="ECO:0000256" key="4">
    <source>
        <dbReference type="ARBA" id="ARBA00023163"/>
    </source>
</evidence>
<dbReference type="GO" id="GO:0003677">
    <property type="term" value="F:DNA binding"/>
    <property type="evidence" value="ECO:0007669"/>
    <property type="project" value="InterPro"/>
</dbReference>
<evidence type="ECO:0000313" key="9">
    <source>
        <dbReference type="EMBL" id="KAH7245675.1"/>
    </source>
</evidence>
<dbReference type="Pfam" id="PF04082">
    <property type="entry name" value="Fungal_trans"/>
    <property type="match status" value="1"/>
</dbReference>
<dbReference type="PANTHER" id="PTHR47660">
    <property type="entry name" value="TRANSCRIPTION FACTOR WITH C2H2 AND ZN(2)-CYS(6) DNA BINDING DOMAIN (EUROFUNG)-RELATED-RELATED"/>
    <property type="match status" value="1"/>
</dbReference>
<dbReference type="PANTHER" id="PTHR47660:SF2">
    <property type="entry name" value="TRANSCRIPTION FACTOR WITH C2H2 AND ZN(2)-CYS(6) DNA BINDING DOMAIN (EUROFUNG)"/>
    <property type="match status" value="1"/>
</dbReference>
<keyword evidence="3" id="KW-0805">Transcription regulation</keyword>
<feature type="domain" description="C2H2-type" evidence="8">
    <location>
        <begin position="13"/>
        <end position="36"/>
    </location>
</feature>
<feature type="region of interest" description="Disordered" evidence="7">
    <location>
        <begin position="152"/>
        <end position="176"/>
    </location>
</feature>
<dbReference type="AlphaFoldDB" id="A0A8K0WBA7"/>
<dbReference type="InterPro" id="IPR007219">
    <property type="entry name" value="XnlR_reg_dom"/>
</dbReference>
<evidence type="ECO:0000256" key="2">
    <source>
        <dbReference type="ARBA" id="ARBA00022833"/>
    </source>
</evidence>
<keyword evidence="1" id="KW-0479">Metal-binding</keyword>
<feature type="compositionally biased region" description="Polar residues" evidence="7">
    <location>
        <begin position="93"/>
        <end position="106"/>
    </location>
</feature>
<dbReference type="Proteomes" id="UP000813427">
    <property type="component" value="Unassembled WGS sequence"/>
</dbReference>
<protein>
    <recommendedName>
        <fullName evidence="8">C2H2-type domain-containing protein</fullName>
    </recommendedName>
</protein>
<feature type="region of interest" description="Disordered" evidence="7">
    <location>
        <begin position="60"/>
        <end position="115"/>
    </location>
</feature>
<dbReference type="CDD" id="cd12148">
    <property type="entry name" value="fungal_TF_MHR"/>
    <property type="match status" value="1"/>
</dbReference>
<dbReference type="InterPro" id="IPR013087">
    <property type="entry name" value="Znf_C2H2_type"/>
</dbReference>
<sequence>MPANIARRRGRQRKCTYCERVFTKEEHLKRHERAHTAMCSSGTHKGIYQQTTTVKAYMKPDASPQMSRRLDASPKSPIRRVPRCTTKPWPQDTPGTISACATTTPPAESEDDTPRFDVDEKEFLEDSVMEHLLDFASQIHPRGEATVSNHIGTEIDDRGDSPRPHQEQKLSRHNDDTIQGDIMCQSALISSQAFETQLDFDVSSAFPREEAEQQCFFEHLDEFDVFEFDMEKTSTLSDTQFNLNVMDTLDWDISSLPFSITTIGDESISSIPSSGGLMTISAVQMQKVQRIWSRQRPKVPAPISSRLWSEVIKHNASNIFTTPQHSFVIEICQPLGCNVDKECRSRLIRYCKDLDSSFGLSTATDGISMPTVDILDSSLDFYFQSFHPILPFIHKSTFDARNTPSPLLLAMCLVGLSYLDRIETKAFLLRYLKKLLPACLVDLTSQTLSESATSQTFTTLATALIVAYLALGFRVQFPHSSITKVLADLSQDEIDVYQAYTLCTQTLGGLFSADDGEGTIVKLGHDVSNPHRIWTAWARVESIKRLICCLIYLDMAYARLMGTSGVIEIDKVELHLPCDDSLFDDSATASAFLRLIQQGAQITTPRINIRHFHMTSASKINQNSIQTLLRSLYLRVIAANTRLSNKESQSSVSRSASPVERLAMDEGSKAIIFDIVLLPKIHADVLGGRHQNNALGWHYLCIILTADVDLLETACGRDGLEAAEASLVDVFKWSQSSSARRAVLHAAQVFNLLDLCHIRESYLTRPDLVLFVSALVISQYFLVTSHINIGSDVPAFELLHDIDWTTVGDEGFGRATGCVSSSVTSMPELGTVTSKSLRDFLKDGGPVSFAGETQVLGGVTAKKIARKFAHLMDGFGEWDGRNHSRLLREMCGFTHES</sequence>
<evidence type="ECO:0000259" key="8">
    <source>
        <dbReference type="PROSITE" id="PS50157"/>
    </source>
</evidence>
<dbReference type="PROSITE" id="PS50157">
    <property type="entry name" value="ZINC_FINGER_C2H2_2"/>
    <property type="match status" value="1"/>
</dbReference>
<evidence type="ECO:0000256" key="7">
    <source>
        <dbReference type="SAM" id="MobiDB-lite"/>
    </source>
</evidence>
<keyword evidence="5" id="KW-0539">Nucleus</keyword>